<dbReference type="Proteomes" id="UP000003645">
    <property type="component" value="Chromosome"/>
</dbReference>
<dbReference type="EMBL" id="CP011013">
    <property type="protein sequence ID" value="AJT49815.1"/>
    <property type="molecule type" value="Genomic_DNA"/>
</dbReference>
<dbReference type="Gene3D" id="3.40.1310.30">
    <property type="match status" value="1"/>
</dbReference>
<dbReference type="OrthoDB" id="2329842at2"/>
<reference evidence="1 2" key="1">
    <citation type="journal article" date="2012" name="J. Bacteriol.">
        <title>Genome sequence of Lactobacillus mucosae LM1, isolated from piglet feces.</title>
        <authorList>
            <person name="Lee J.H."/>
            <person name="Valeriano V.D."/>
            <person name="Shin Y.R."/>
            <person name="Chae J.P."/>
            <person name="Kim G.B."/>
            <person name="Ham J.S."/>
            <person name="Chun J."/>
            <person name="Kang D.K."/>
        </authorList>
    </citation>
    <scope>NUCLEOTIDE SEQUENCE [LARGE SCALE GENOMIC DNA]</scope>
    <source>
        <strain evidence="1 2">LM1</strain>
    </source>
</reference>
<dbReference type="STRING" id="1130798.LBLM1_00975"/>
<protein>
    <submittedName>
        <fullName evidence="1">Uncharacterized protein</fullName>
    </submittedName>
</protein>
<name>A0A0D4CIR6_LIMMU</name>
<sequence>MSEKKTKDSLHYIKSKIQNMSHSTKPLHRVITSLAKKLLKRLDDENQDKILEVLDKYLKIAKLLSQLSRKWAVTIHWAFTVCNPKINDESNPGYSPVYIEHQCQLPPDCFGEMSVLENGQGKLVHHGDKLVGDDRFTNVANFGTAFNSKGEVIKTDPQGHPVPDGFFGWVVNKIDNLIERVIQNLKRDRPTEAFAIAHTRDYDNNERESTPEHKEAHIHIVIDLPMMMSRYQIMKAMGFNFEDFVETFKWIDENIQDTNDLINRMNTFLDSLLGSIKNFDIPEHYQASLQYLVHQSKKAIEDQKAAYSTSEVLSWLPDEPGQTYESIAGVNDNQLVAEGIHAEIIRVLQSPFNRSHHTMEKYVGDAKSNKLFTFEMLEQLHKLGTKKVGNCNFSKKSVNNIFNQIMAWLRERKIEFTDWKLLLHASFEDADADYLLGNINLMKRVNAVIESEKQAIIDDPSFKRNMLTVAVLAQTGGIGKTRLANALLMSLNKGRKPFQVVAKSDGITFDPFQGYDSENSVVMDEISPASFTWESFKDSLDPYKLPQVGSRYHNAIPWNVRYMFMTNVFAHGITDFVNDLLHYAKGVSKLGYLDKKDYQDWKLILNDVNAGKSYVAQLSQVLRRIPVVINIATTPNKRGTVITVSRINYQPGSGPVSHYDYVHTQQSQHTFRTVINENLTDDDMTKIAKKVISMMDELETKAKKAFQDHPGKLLDEVDGFVGEKCDFHVRYKQNGDPYLVGSDSLEEVGYGESVEKTIEPRYNLITRLSNTEVIMWNEDKNVKSQINQLDAFLQGFEVPVERDGFDKIKTIKLTREGLNYYHRNETKFWQMLNSTSQIGKNSKLVTVQINENIANFKLK</sequence>
<keyword evidence="2" id="KW-1185">Reference proteome</keyword>
<evidence type="ECO:0000313" key="2">
    <source>
        <dbReference type="Proteomes" id="UP000003645"/>
    </source>
</evidence>
<gene>
    <name evidence="1" type="ORF">LBLM1_00975</name>
</gene>
<evidence type="ECO:0000313" key="1">
    <source>
        <dbReference type="EMBL" id="AJT49815.1"/>
    </source>
</evidence>
<dbReference type="KEGG" id="lmu:LBLM1_00975"/>
<dbReference type="HOGENOM" id="CLU_332834_0_0_9"/>
<dbReference type="RefSeq" id="WP_039946103.1">
    <property type="nucleotide sequence ID" value="NZ_CP011013.1"/>
</dbReference>
<proteinExistence type="predicted"/>
<dbReference type="AlphaFoldDB" id="A0A0D4CIR6"/>
<accession>A0A0D4CIR6</accession>
<organism evidence="1 2">
    <name type="scientific">Limosilactobacillus mucosae LM1</name>
    <dbReference type="NCBI Taxonomy" id="1130798"/>
    <lineage>
        <taxon>Bacteria</taxon>
        <taxon>Bacillati</taxon>
        <taxon>Bacillota</taxon>
        <taxon>Bacilli</taxon>
        <taxon>Lactobacillales</taxon>
        <taxon>Lactobacillaceae</taxon>
        <taxon>Limosilactobacillus</taxon>
    </lineage>
</organism>